<keyword evidence="1" id="KW-1133">Transmembrane helix</keyword>
<name>A0A6L9G1H1_9MICC</name>
<evidence type="ECO:0000313" key="2">
    <source>
        <dbReference type="EMBL" id="NAZ15178.1"/>
    </source>
</evidence>
<accession>A0A6L9G1H1</accession>
<feature type="transmembrane region" description="Helical" evidence="1">
    <location>
        <begin position="39"/>
        <end position="61"/>
    </location>
</feature>
<dbReference type="AlphaFoldDB" id="A0A6L9G1H1"/>
<keyword evidence="1" id="KW-0472">Membrane</keyword>
<dbReference type="EMBL" id="WYDN01000002">
    <property type="protein sequence ID" value="NAZ15178.1"/>
    <property type="molecule type" value="Genomic_DNA"/>
</dbReference>
<gene>
    <name evidence="2" type="ORF">GT020_03720</name>
</gene>
<evidence type="ECO:0000256" key="1">
    <source>
        <dbReference type="SAM" id="Phobius"/>
    </source>
</evidence>
<proteinExistence type="predicted"/>
<feature type="transmembrane region" description="Helical" evidence="1">
    <location>
        <begin position="73"/>
        <end position="92"/>
    </location>
</feature>
<sequence>MAAAVLTASAAPAAPARVQLGNRVLGAAVLGSAVVHLAVLALIPHAPLWTALLLAMTAWCLKCAWCVLRGGNALELLGMCAAMGAAHIAMVVGMPWFTGHHDGHAGHPASHAVPMLLIALMEFALMFASALVVRRRHAGAANAANLPVPAALSRP</sequence>
<organism evidence="2 3">
    <name type="scientific">Glutamicibacter soli</name>
    <dbReference type="NCBI Taxonomy" id="453836"/>
    <lineage>
        <taxon>Bacteria</taxon>
        <taxon>Bacillati</taxon>
        <taxon>Actinomycetota</taxon>
        <taxon>Actinomycetes</taxon>
        <taxon>Micrococcales</taxon>
        <taxon>Micrococcaceae</taxon>
        <taxon>Glutamicibacter</taxon>
    </lineage>
</organism>
<reference evidence="2 3" key="1">
    <citation type="submission" date="2020-01" db="EMBL/GenBank/DDBJ databases">
        <title>Glutamicibacter soli M275.</title>
        <authorList>
            <person name="Meng X."/>
        </authorList>
    </citation>
    <scope>NUCLEOTIDE SEQUENCE [LARGE SCALE GENOMIC DNA]</scope>
    <source>
        <strain evidence="2 3">M275</strain>
    </source>
</reference>
<comment type="caution">
    <text evidence="2">The sequence shown here is derived from an EMBL/GenBank/DDBJ whole genome shotgun (WGS) entry which is preliminary data.</text>
</comment>
<protein>
    <submittedName>
        <fullName evidence="2">Uncharacterized protein</fullName>
    </submittedName>
</protein>
<evidence type="ECO:0000313" key="3">
    <source>
        <dbReference type="Proteomes" id="UP000477543"/>
    </source>
</evidence>
<dbReference type="RefSeq" id="WP_161447409.1">
    <property type="nucleotide sequence ID" value="NZ_WYDN01000002.1"/>
</dbReference>
<feature type="transmembrane region" description="Helical" evidence="1">
    <location>
        <begin position="112"/>
        <end position="133"/>
    </location>
</feature>
<keyword evidence="1" id="KW-0812">Transmembrane</keyword>
<dbReference type="Proteomes" id="UP000477543">
    <property type="component" value="Unassembled WGS sequence"/>
</dbReference>